<keyword evidence="2" id="KW-1133">Transmembrane helix</keyword>
<feature type="transmembrane region" description="Helical" evidence="2">
    <location>
        <begin position="43"/>
        <end position="62"/>
    </location>
</feature>
<accession>A0A2V4N5J5</accession>
<organism evidence="3 4">
    <name type="scientific">Streptomyces tateyamensis</name>
    <dbReference type="NCBI Taxonomy" id="565073"/>
    <lineage>
        <taxon>Bacteria</taxon>
        <taxon>Bacillati</taxon>
        <taxon>Actinomycetota</taxon>
        <taxon>Actinomycetes</taxon>
        <taxon>Kitasatosporales</taxon>
        <taxon>Streptomycetaceae</taxon>
        <taxon>Streptomyces</taxon>
    </lineage>
</organism>
<keyword evidence="4" id="KW-1185">Reference proteome</keyword>
<evidence type="ECO:0000313" key="4">
    <source>
        <dbReference type="Proteomes" id="UP000248039"/>
    </source>
</evidence>
<gene>
    <name evidence="3" type="ORF">C7C46_14205</name>
</gene>
<feature type="region of interest" description="Disordered" evidence="1">
    <location>
        <begin position="145"/>
        <end position="186"/>
    </location>
</feature>
<feature type="compositionally biased region" description="Basic and acidic residues" evidence="1">
    <location>
        <begin position="165"/>
        <end position="180"/>
    </location>
</feature>
<evidence type="ECO:0000313" key="3">
    <source>
        <dbReference type="EMBL" id="PYC79511.1"/>
    </source>
</evidence>
<reference evidence="3 4" key="1">
    <citation type="submission" date="2018-03" db="EMBL/GenBank/DDBJ databases">
        <title>Bioinformatic expansion and discovery of thiopeptide antibiotics.</title>
        <authorList>
            <person name="Schwalen C.J."/>
            <person name="Hudson G.A."/>
            <person name="Mitchell D.A."/>
        </authorList>
    </citation>
    <scope>NUCLEOTIDE SEQUENCE [LARGE SCALE GENOMIC DNA]</scope>
    <source>
        <strain evidence="3 4">ATCC 21389</strain>
    </source>
</reference>
<dbReference type="RefSeq" id="WP_110669499.1">
    <property type="nucleotide sequence ID" value="NZ_PYBW01000043.1"/>
</dbReference>
<dbReference type="AlphaFoldDB" id="A0A2V4N5J5"/>
<keyword evidence="2" id="KW-0472">Membrane</keyword>
<proteinExistence type="predicted"/>
<keyword evidence="2" id="KW-0812">Transmembrane</keyword>
<sequence>MKGLTDDRKLDLQSQARRAVRRVDPTERCRSVLLAVGGPHPPLLLTFGGVLAMFLTSAYFLTLTDRAVYVHRGSRPEDQPEILVQVVPFEQAAGLIAKVKRGRTWNVLFLRLPGRSRSIRLNLSYQSRDDLERFVANLEKSIERAGVQPVSESARQPAASNTAAADDRGPDDPRAEDRRAVGKWIS</sequence>
<dbReference type="EMBL" id="PYBW01000043">
    <property type="protein sequence ID" value="PYC79511.1"/>
    <property type="molecule type" value="Genomic_DNA"/>
</dbReference>
<dbReference type="Proteomes" id="UP000248039">
    <property type="component" value="Unassembled WGS sequence"/>
</dbReference>
<evidence type="ECO:0000256" key="2">
    <source>
        <dbReference type="SAM" id="Phobius"/>
    </source>
</evidence>
<evidence type="ECO:0000256" key="1">
    <source>
        <dbReference type="SAM" id="MobiDB-lite"/>
    </source>
</evidence>
<feature type="compositionally biased region" description="Polar residues" evidence="1">
    <location>
        <begin position="150"/>
        <end position="162"/>
    </location>
</feature>
<comment type="caution">
    <text evidence="3">The sequence shown here is derived from an EMBL/GenBank/DDBJ whole genome shotgun (WGS) entry which is preliminary data.</text>
</comment>
<name>A0A2V4N5J5_9ACTN</name>
<protein>
    <submittedName>
        <fullName evidence="3">Uncharacterized protein</fullName>
    </submittedName>
</protein>